<dbReference type="PIRSF" id="PIRSF017184">
    <property type="entry name" value="Nnr"/>
    <property type="match status" value="1"/>
</dbReference>
<keyword evidence="15" id="KW-0413">Isomerase</keyword>
<dbReference type="SUPFAM" id="SSF64153">
    <property type="entry name" value="YjeF N-terminal domain-like"/>
    <property type="match status" value="1"/>
</dbReference>
<keyword evidence="12" id="KW-0521">NADP</keyword>
<keyword evidence="17" id="KW-0511">Multifunctional enzyme</keyword>
<dbReference type="InterPro" id="IPR004443">
    <property type="entry name" value="YjeF_N_dom"/>
</dbReference>
<evidence type="ECO:0000256" key="5">
    <source>
        <dbReference type="ARBA" id="ARBA00009524"/>
    </source>
</evidence>
<feature type="domain" description="YjeF N-terminal" evidence="23">
    <location>
        <begin position="7"/>
        <end position="215"/>
    </location>
</feature>
<dbReference type="Pfam" id="PF01256">
    <property type="entry name" value="Carb_kinase"/>
    <property type="match status" value="1"/>
</dbReference>
<keyword evidence="13" id="KW-0630">Potassium</keyword>
<evidence type="ECO:0000256" key="14">
    <source>
        <dbReference type="ARBA" id="ARBA00023027"/>
    </source>
</evidence>
<feature type="non-terminal residue" evidence="24">
    <location>
        <position position="466"/>
    </location>
</feature>
<dbReference type="CDD" id="cd01171">
    <property type="entry name" value="YXKO-related"/>
    <property type="match status" value="1"/>
</dbReference>
<keyword evidence="25" id="KW-1185">Reference proteome</keyword>
<sequence length="466" mass="49294">MITVNRMRALEANSEWRGVSRRQLMENAGAQVTRMLWNRKPPKKRVAVFAGLGNNGGDGFVAARHIINKGIDVDLVLTGDPGNISSPEALENWRALCQIDQNIEFHIIRDSKDLRILRKIQANTIIDAMLGTGVGGELREPINSAVKSINRRKAYKVAVDVPTGVDPSTGQVLGNATKCDITVTFHDTKPGLENAKKYTGSVLVTDIGMPKSAEEKAGPGDVEMAMPPRKISSHKGQHGRLLIVGGSSKYVGAPALSGLAALRAGVDLATVAAPSETASIINSFSPDLITIKLPGRDLEPLSLPEILREIKRSTAVIIGPGIGTATDTRSAVIELAQTLAEEYPDLPVLFDADGLKLVAEKKKLLRGTGWILSPHAGEFKLLTGESLPEDEAERKLAVASIAKDLECYILLKSSIDICAGPDGKVITNDTGNPGMTVGGTGDVLAGIVGAFLSRGTPTLSTIAGGT</sequence>
<comment type="catalytic activity">
    <reaction evidence="21">
        <text>(6S)-NADPHX + ADP = AMP + phosphate + NADPH + H(+)</text>
        <dbReference type="Rhea" id="RHEA:32235"/>
        <dbReference type="ChEBI" id="CHEBI:15378"/>
        <dbReference type="ChEBI" id="CHEBI:43474"/>
        <dbReference type="ChEBI" id="CHEBI:57783"/>
        <dbReference type="ChEBI" id="CHEBI:64076"/>
        <dbReference type="ChEBI" id="CHEBI:456215"/>
        <dbReference type="ChEBI" id="CHEBI:456216"/>
        <dbReference type="EC" id="4.2.1.136"/>
    </reaction>
</comment>
<dbReference type="EC" id="4.2.1.136" evidence="7"/>
<dbReference type="Gene3D" id="3.40.50.10260">
    <property type="entry name" value="YjeF N-terminal domain"/>
    <property type="match status" value="1"/>
</dbReference>
<evidence type="ECO:0000313" key="24">
    <source>
        <dbReference type="EMBL" id="KXB00051.1"/>
    </source>
</evidence>
<proteinExistence type="inferred from homology"/>
<dbReference type="AlphaFoldDB" id="A0A133V0V8"/>
<dbReference type="Proteomes" id="UP000070520">
    <property type="component" value="Unassembled WGS sequence"/>
</dbReference>
<evidence type="ECO:0000256" key="12">
    <source>
        <dbReference type="ARBA" id="ARBA00022857"/>
    </source>
</evidence>
<dbReference type="NCBIfam" id="TIGR00197">
    <property type="entry name" value="yjeF_nterm"/>
    <property type="match status" value="1"/>
</dbReference>
<reference evidence="24 25" key="1">
    <citation type="journal article" date="2016" name="Sci. Rep.">
        <title>Metabolic traits of an uncultured archaeal lineage -MSBL1- from brine pools of the Red Sea.</title>
        <authorList>
            <person name="Mwirichia R."/>
            <person name="Alam I."/>
            <person name="Rashid M."/>
            <person name="Vinu M."/>
            <person name="Ba-Alawi W."/>
            <person name="Anthony Kamau A."/>
            <person name="Kamanda Ngugi D."/>
            <person name="Goker M."/>
            <person name="Klenk H.P."/>
            <person name="Bajic V."/>
            <person name="Stingl U."/>
        </authorList>
    </citation>
    <scope>NUCLEOTIDE SEQUENCE [LARGE SCALE GENOMIC DNA]</scope>
    <source>
        <strain evidence="24">SCGC-AAA261C02</strain>
    </source>
</reference>
<dbReference type="GO" id="GO:0046872">
    <property type="term" value="F:metal ion binding"/>
    <property type="evidence" value="ECO:0007669"/>
    <property type="project" value="UniProtKB-KW"/>
</dbReference>
<comment type="catalytic activity">
    <reaction evidence="2">
        <text>(6R)-NADPHX = (6S)-NADPHX</text>
        <dbReference type="Rhea" id="RHEA:32227"/>
        <dbReference type="ChEBI" id="CHEBI:64076"/>
        <dbReference type="ChEBI" id="CHEBI:64077"/>
        <dbReference type="EC" id="5.1.99.6"/>
    </reaction>
</comment>
<dbReference type="InterPro" id="IPR029056">
    <property type="entry name" value="Ribokinase-like"/>
</dbReference>
<evidence type="ECO:0000256" key="6">
    <source>
        <dbReference type="ARBA" id="ARBA00012228"/>
    </source>
</evidence>
<dbReference type="EC" id="5.1.99.6" evidence="6"/>
<dbReference type="HAMAP" id="MF_01965">
    <property type="entry name" value="NADHX_dehydratase"/>
    <property type="match status" value="1"/>
</dbReference>
<comment type="catalytic activity">
    <reaction evidence="1">
        <text>(6R)-NADHX = (6S)-NADHX</text>
        <dbReference type="Rhea" id="RHEA:32215"/>
        <dbReference type="ChEBI" id="CHEBI:64074"/>
        <dbReference type="ChEBI" id="CHEBI:64075"/>
        <dbReference type="EC" id="5.1.99.6"/>
    </reaction>
</comment>
<name>A0A133V0V8_9EURY</name>
<evidence type="ECO:0000256" key="3">
    <source>
        <dbReference type="ARBA" id="ARBA00001958"/>
    </source>
</evidence>
<evidence type="ECO:0000256" key="10">
    <source>
        <dbReference type="ARBA" id="ARBA00022741"/>
    </source>
</evidence>
<evidence type="ECO:0000256" key="9">
    <source>
        <dbReference type="ARBA" id="ARBA00022723"/>
    </source>
</evidence>
<dbReference type="HAMAP" id="MF_01966">
    <property type="entry name" value="NADHX_epimerase"/>
    <property type="match status" value="1"/>
</dbReference>
<dbReference type="GO" id="GO:0052855">
    <property type="term" value="F:ADP-dependent NAD(P)H-hydrate dehydratase activity"/>
    <property type="evidence" value="ECO:0007669"/>
    <property type="project" value="UniProtKB-EC"/>
</dbReference>
<dbReference type="InterPro" id="IPR000631">
    <property type="entry name" value="CARKD"/>
</dbReference>
<dbReference type="SUPFAM" id="SSF53613">
    <property type="entry name" value="Ribokinase-like"/>
    <property type="match status" value="1"/>
</dbReference>
<comment type="similarity">
    <text evidence="5">In the C-terminal section; belongs to the NnrD/CARKD family.</text>
</comment>
<dbReference type="PROSITE" id="PS51385">
    <property type="entry name" value="YJEF_N"/>
    <property type="match status" value="1"/>
</dbReference>
<evidence type="ECO:0000256" key="11">
    <source>
        <dbReference type="ARBA" id="ARBA00022840"/>
    </source>
</evidence>
<comment type="caution">
    <text evidence="24">The sequence shown here is derived from an EMBL/GenBank/DDBJ whole genome shotgun (WGS) entry which is preliminary data.</text>
</comment>
<gene>
    <name evidence="24" type="ORF">AKJ42_01870</name>
</gene>
<evidence type="ECO:0000256" key="18">
    <source>
        <dbReference type="ARBA" id="ARBA00025153"/>
    </source>
</evidence>
<feature type="domain" description="YjeF C-terminal" evidence="22">
    <location>
        <begin position="218"/>
        <end position="466"/>
    </location>
</feature>
<dbReference type="PROSITE" id="PS01050">
    <property type="entry name" value="YJEF_C_2"/>
    <property type="match status" value="1"/>
</dbReference>
<evidence type="ECO:0000256" key="1">
    <source>
        <dbReference type="ARBA" id="ARBA00000013"/>
    </source>
</evidence>
<keyword evidence="11" id="KW-0067">ATP-binding</keyword>
<evidence type="ECO:0000256" key="19">
    <source>
        <dbReference type="ARBA" id="ARBA00032624"/>
    </source>
</evidence>
<dbReference type="PROSITE" id="PS51383">
    <property type="entry name" value="YJEF_C_3"/>
    <property type="match status" value="1"/>
</dbReference>
<evidence type="ECO:0000256" key="20">
    <source>
        <dbReference type="ARBA" id="ARBA00048238"/>
    </source>
</evidence>
<evidence type="ECO:0000259" key="23">
    <source>
        <dbReference type="PROSITE" id="PS51385"/>
    </source>
</evidence>
<dbReference type="GO" id="GO:0110051">
    <property type="term" value="P:metabolite repair"/>
    <property type="evidence" value="ECO:0007669"/>
    <property type="project" value="TreeGrafter"/>
</dbReference>
<dbReference type="NCBIfam" id="TIGR00196">
    <property type="entry name" value="yjeF_cterm"/>
    <property type="match status" value="1"/>
</dbReference>
<evidence type="ECO:0000313" key="25">
    <source>
        <dbReference type="Proteomes" id="UP000070520"/>
    </source>
</evidence>
<organism evidence="24 25">
    <name type="scientific">candidate division MSBL1 archaeon SCGC-AAA261C02</name>
    <dbReference type="NCBI Taxonomy" id="1698272"/>
    <lineage>
        <taxon>Archaea</taxon>
        <taxon>Methanobacteriati</taxon>
        <taxon>Methanobacteriota</taxon>
        <taxon>candidate division MSBL1</taxon>
    </lineage>
</organism>
<evidence type="ECO:0000256" key="13">
    <source>
        <dbReference type="ARBA" id="ARBA00022958"/>
    </source>
</evidence>
<keyword evidence="16" id="KW-0456">Lyase</keyword>
<dbReference type="InterPro" id="IPR036652">
    <property type="entry name" value="YjeF_N_dom_sf"/>
</dbReference>
<evidence type="ECO:0000256" key="4">
    <source>
        <dbReference type="ARBA" id="ARBA00006001"/>
    </source>
</evidence>
<keyword evidence="14" id="KW-0520">NAD</keyword>
<evidence type="ECO:0000256" key="7">
    <source>
        <dbReference type="ARBA" id="ARBA00013129"/>
    </source>
</evidence>
<dbReference type="Gene3D" id="3.40.1190.20">
    <property type="match status" value="1"/>
</dbReference>
<evidence type="ECO:0000256" key="16">
    <source>
        <dbReference type="ARBA" id="ARBA00023239"/>
    </source>
</evidence>
<dbReference type="InterPro" id="IPR030677">
    <property type="entry name" value="Nnr"/>
</dbReference>
<evidence type="ECO:0000259" key="22">
    <source>
        <dbReference type="PROSITE" id="PS51383"/>
    </source>
</evidence>
<accession>A0A133V0V8</accession>
<dbReference type="GO" id="GO:0052856">
    <property type="term" value="F:NAD(P)HX epimerase activity"/>
    <property type="evidence" value="ECO:0007669"/>
    <property type="project" value="UniProtKB-EC"/>
</dbReference>
<dbReference type="InterPro" id="IPR017953">
    <property type="entry name" value="Carbohydrate_kinase_pred_CS"/>
</dbReference>
<evidence type="ECO:0000256" key="2">
    <source>
        <dbReference type="ARBA" id="ARBA00000909"/>
    </source>
</evidence>
<keyword evidence="10" id="KW-0547">Nucleotide-binding</keyword>
<dbReference type="PANTHER" id="PTHR12592">
    <property type="entry name" value="ATP-DEPENDENT (S)-NAD(P)H-HYDRATE DEHYDRATASE FAMILY MEMBER"/>
    <property type="match status" value="1"/>
</dbReference>
<comment type="catalytic activity">
    <reaction evidence="20">
        <text>(6S)-NADHX + ADP = AMP + phosphate + NADH + H(+)</text>
        <dbReference type="Rhea" id="RHEA:32223"/>
        <dbReference type="ChEBI" id="CHEBI:15378"/>
        <dbReference type="ChEBI" id="CHEBI:43474"/>
        <dbReference type="ChEBI" id="CHEBI:57945"/>
        <dbReference type="ChEBI" id="CHEBI:64074"/>
        <dbReference type="ChEBI" id="CHEBI:456215"/>
        <dbReference type="ChEBI" id="CHEBI:456216"/>
        <dbReference type="EC" id="4.2.1.136"/>
    </reaction>
</comment>
<evidence type="ECO:0000256" key="8">
    <source>
        <dbReference type="ARBA" id="ARBA00018591"/>
    </source>
</evidence>
<comment type="function">
    <text evidence="18">Bifunctional enzyme that catalyzes the epimerization of the S- and R-forms of NAD(P)HX and the dehydration of the S-form of NAD(P)HX at the expense of ADP, which is converted to AMP. This allows the repair of both epimers of NAD(P)HX, a damaged form of NAD(P)H that is a result of enzymatic or heat-dependent hydration.</text>
</comment>
<protein>
    <recommendedName>
        <fullName evidence="8">Bifunctional NAD(P)H-hydrate repair enzyme Nnr</fullName>
        <ecNumber evidence="7">4.2.1.136</ecNumber>
        <ecNumber evidence="6">5.1.99.6</ecNumber>
    </recommendedName>
    <alternativeName>
        <fullName evidence="19">Nicotinamide nucleotide repair protein</fullName>
    </alternativeName>
</protein>
<dbReference type="GO" id="GO:0005524">
    <property type="term" value="F:ATP binding"/>
    <property type="evidence" value="ECO:0007669"/>
    <property type="project" value="UniProtKB-KW"/>
</dbReference>
<comment type="similarity">
    <text evidence="4">In the N-terminal section; belongs to the NnrE/AIBP family.</text>
</comment>
<dbReference type="EMBL" id="LHXW01000015">
    <property type="protein sequence ID" value="KXB00051.1"/>
    <property type="molecule type" value="Genomic_DNA"/>
</dbReference>
<keyword evidence="9" id="KW-0479">Metal-binding</keyword>
<evidence type="ECO:0000256" key="21">
    <source>
        <dbReference type="ARBA" id="ARBA00049209"/>
    </source>
</evidence>
<evidence type="ECO:0000256" key="15">
    <source>
        <dbReference type="ARBA" id="ARBA00023235"/>
    </source>
</evidence>
<dbReference type="PANTHER" id="PTHR12592:SF0">
    <property type="entry name" value="ATP-DEPENDENT (S)-NAD(P)H-HYDRATE DEHYDRATASE"/>
    <property type="match status" value="1"/>
</dbReference>
<dbReference type="Pfam" id="PF03853">
    <property type="entry name" value="YjeF_N"/>
    <property type="match status" value="1"/>
</dbReference>
<evidence type="ECO:0000256" key="17">
    <source>
        <dbReference type="ARBA" id="ARBA00023268"/>
    </source>
</evidence>
<comment type="cofactor">
    <cofactor evidence="3">
        <name>K(+)</name>
        <dbReference type="ChEBI" id="CHEBI:29103"/>
    </cofactor>
</comment>